<dbReference type="Pfam" id="PF13193">
    <property type="entry name" value="AMP-binding_C"/>
    <property type="match status" value="2"/>
</dbReference>
<dbReference type="Gene3D" id="3.30.559.30">
    <property type="entry name" value="Nonribosomal peptide synthetase, condensation domain"/>
    <property type="match status" value="4"/>
</dbReference>
<feature type="domain" description="Carrier" evidence="5">
    <location>
        <begin position="2150"/>
        <end position="2224"/>
    </location>
</feature>
<dbReference type="PANTHER" id="PTHR45527">
    <property type="entry name" value="NONRIBOSOMAL PEPTIDE SYNTHETASE"/>
    <property type="match status" value="1"/>
</dbReference>
<dbReference type="RefSeq" id="WP_404676361.1">
    <property type="nucleotide sequence ID" value="NZ_JBJDOT010000040.1"/>
</dbReference>
<dbReference type="InterPro" id="IPR001031">
    <property type="entry name" value="Thioesterase"/>
</dbReference>
<dbReference type="InterPro" id="IPR010060">
    <property type="entry name" value="NRPS_synth"/>
</dbReference>
<dbReference type="InterPro" id="IPR009081">
    <property type="entry name" value="PP-bd_ACP"/>
</dbReference>
<feature type="domain" description="Carrier" evidence="5">
    <location>
        <begin position="1066"/>
        <end position="1141"/>
    </location>
</feature>
<dbReference type="InterPro" id="IPR023213">
    <property type="entry name" value="CAT-like_dom_sf"/>
</dbReference>
<dbReference type="CDD" id="cd17643">
    <property type="entry name" value="A_NRPS_Cytc1-like"/>
    <property type="match status" value="1"/>
</dbReference>
<dbReference type="InterPro" id="IPR020845">
    <property type="entry name" value="AMP-binding_CS"/>
</dbReference>
<reference evidence="6 7" key="1">
    <citation type="submission" date="2024-11" db="EMBL/GenBank/DDBJ databases">
        <title>The Natural Products Discovery Center: Release of the First 8490 Sequenced Strains for Exploring Actinobacteria Biosynthetic Diversity.</title>
        <authorList>
            <person name="Kalkreuter E."/>
            <person name="Kautsar S.A."/>
            <person name="Yang D."/>
            <person name="Bader C.D."/>
            <person name="Teijaro C.N."/>
            <person name="Fluegel L."/>
            <person name="Davis C.M."/>
            <person name="Simpson J.R."/>
            <person name="Lauterbach L."/>
            <person name="Steele A.D."/>
            <person name="Gui C."/>
            <person name="Meng S."/>
            <person name="Li G."/>
            <person name="Viehrig K."/>
            <person name="Ye F."/>
            <person name="Su P."/>
            <person name="Kiefer A.F."/>
            <person name="Nichols A."/>
            <person name="Cepeda A.J."/>
            <person name="Yan W."/>
            <person name="Fan B."/>
            <person name="Jiang Y."/>
            <person name="Adhikari A."/>
            <person name="Zheng C.-J."/>
            <person name="Schuster L."/>
            <person name="Cowan T.M."/>
            <person name="Smanski M.J."/>
            <person name="Chevrette M.G."/>
            <person name="De Carvalho L.P.S."/>
            <person name="Shen B."/>
        </authorList>
    </citation>
    <scope>NUCLEOTIDE SEQUENCE [LARGE SCALE GENOMIC DNA]</scope>
    <source>
        <strain evidence="6 7">NPDC078403</strain>
    </source>
</reference>
<dbReference type="InterPro" id="IPR000873">
    <property type="entry name" value="AMP-dep_synth/lig_dom"/>
</dbReference>
<dbReference type="InterPro" id="IPR006162">
    <property type="entry name" value="Ppantetheine_attach_site"/>
</dbReference>
<dbReference type="Pfam" id="PF00975">
    <property type="entry name" value="Thioesterase"/>
    <property type="match status" value="1"/>
</dbReference>
<dbReference type="Gene3D" id="1.10.1200.10">
    <property type="entry name" value="ACP-like"/>
    <property type="match status" value="3"/>
</dbReference>
<organism evidence="6 7">
    <name type="scientific">Pseudoalteromonas rhizosphaerae</name>
    <dbReference type="NCBI Taxonomy" id="2518973"/>
    <lineage>
        <taxon>Bacteria</taxon>
        <taxon>Pseudomonadati</taxon>
        <taxon>Pseudomonadota</taxon>
        <taxon>Gammaproteobacteria</taxon>
        <taxon>Alteromonadales</taxon>
        <taxon>Pseudoalteromonadaceae</taxon>
        <taxon>Pseudoalteromonas</taxon>
    </lineage>
</organism>
<dbReference type="PROSITE" id="PS50075">
    <property type="entry name" value="CARRIER"/>
    <property type="match status" value="3"/>
</dbReference>
<dbReference type="NCBIfam" id="TIGR01733">
    <property type="entry name" value="AA-adenyl-dom"/>
    <property type="match status" value="3"/>
</dbReference>
<sequence length="4053" mass="451943">MENQLLEIEELIADALRAGVTLYEKQGALAFKQSNGFPSELKARIIEHKAAIIRYFQQQQSVVTLQSNMDAIAIAERDRCLPLSFAQQGLWFIEQLQGSQQYYMPAEFTLKGHIDVPLLRAAIKHIVGRHEILRSQFITDPQGIPYVQVTDTFVTPFQWLDASTFPVTQRQSQIKAALIQHQAQPFDLSRDVLIRVLLVSDNEQHYLAFNMHHIVSDGASMQIFAQELQTIYTQLLQGNVELDSLPIQYADYAAWQRNTLTAEYITAAINYWRTTLGDLEPLQSLPTDKVRTSVQKQSGLVYRQRLSRSLVEKIQQHAASQSVTPFMWLLSSFMLFIGRIKQTEQVLIGTPTQGREHPQLNDLIGLFVNTLVMHAVLPDELTFNAWLQQQKERILQSFEYRNMPFDKLVEGLNCQRDLSHHPLVQIFFTLTVDEQPTFQLPGVEIAEARSEAREHHSAVKCDLELNAVIDNQGLTVTWKFDEALYELATITHWADSFAVLLANIVVAPDSQISKLALLDEQQLQALTDAATSQQADSTSWDQSASIVSVFEQQANRFADQLALVDEHEALTYKQLNERANLLARVLLSQGVEAQDMLPVSVTRNVNLVVTLLAVLKAGAAYVPIDPNYPRDRISYIVDDVQSNLVLCDNSSLGLFSQHNLTCINIDDSAIYTAINQISDIQNLELAICSSHLAYMIYTSGTTGRPKGVQIEHRQVIRLLCVQPSLFDFNEHDVWTLFHSFCFDFSVWEMYGALLFGGRLVIVDADTAKDSDAFANLLLDQHVSVLNQTPSAFYALQTAMLTKPSQRIQQSKIRYVIFGGEALQPVKLTPWAKRFSDCQLINMYGITETTVHVTFKRLHDADLVSGANNIGRPIPTTSCYVLDKFRQLLPVGAVGELYVGGDGVCRGYWRRDELNVERFVADTFSSANAAKKLYKTGDLVRQLATGELSYMGRIDDQVKVRGYRIELGEIENQLRGHPKLSSATVLLNTQQPTNPRITAFVIVKSDAVFAALTSEVQQFLRTTLPEFMLPTNVIAVLQMPLTVNGKIDKKALLALDQLQLKATADEPPGSDDEQAIAAAFEAILKVSNVGRQGHFFELGGHSLLASQLVSHLAQHAQLSITLADLFYAPQVHTLALAAARNKAANYTVASAVIPKVQSVTQLPVSFAQQRLWTIDQLQPGNVQYHMPANFELHGLLDVDTFQRVCDAIVQRHEVLRTFITVGKANLPQQVIQDTFPPVLKIIDACELNDEQQQRLWLKTLRDDSQTAFDLRCQLPLRIILVKLHAKHWKLRVNMHHIASDAHSLAILASEFEAFYQSFTSQTRLPEQLAQPLSIQYGDYAHWQRSQLHQQQLDKHQAFWLQQLQDAPPIHQIPLDKIRPKQLTSAGASYQIQLDKTTVSAIHRQCQQFDVSLFMWLHSAYAAFLARYSQCDDVVIGAPFSGRSQTQLTPLIGFFINTLPIRCQLREDMCFEGLLAQQKQLIVAVGQHQAMPFEKIVDALQLPRGMSQQSVFQLTFSLNPRLNTQFKLPNIQVTAIDEQPPQVKFDIELACSEDDDELRFSWAYNTALFTPQTIQTMATALCTLIRSFTADPQVAIQSATMLTDKQLHNCVLKGEQRLNKPVATVIDAFTAVAEQHAKTDTGIIEAASGQFASYQQIHQRSELLAKYLIQQGLQAEQPVVVSMQSGIDLIVSLLAIMRAGGCYVPVDPNYPASRIAYIINDCGAQWLITHTAFAALLEDSCGANSQLIYLDNEQFKHTLNLACNTLSQVQLPKIEAAQLAYVIYTSGTTGNPKGVMIPHQGLSNLCRWHQRAFAVDKSSIASQTANIAFDAASWEIWPYLSAGAKLVIVPRESLDNPQKLAQLLDEHHVSHCFLATPIAEIMLADHAFTPATLRYLLVGGDKLKTCPPAAKPYCIINNYGPTETSVVATSAEVGKTTEELGMAPDIGYAIDNVELLIVDQQGQPVVPGMIGELYIAGAGLARGYLNRPELTAQRFIYLTTVAEQQLRAYKTGDLVRQLNNGRIAYIGRNDAQVKLRGYRIELSEIEYHLRAIAGVTDCVVSVSELAEGHKQLLAFIVTPQISDSLQAQFKRQSIASLQVKLPDHMIPSELIQVDEIPLTAHGKIDHLQLQKQLRTASEQTVTQQLTQVPAAPQGSGLSSLLLTLYRQVLNQPMLQVDDDFFAAGGDSILSIQIASRARAQNISLSVADIFNFNTVAALAEQLAHQQPQRELVEPQQSFSGALPLLPIQHWFFEQQFVAANHWNQSLLLSVDKTVTVQHIKELTRALLAHHDGLRLVVDDKGLQPQLSIKPQLSADHVCHFIDLAEHKDDWSQALAKVCEVQQGAFRFDGTALLQICHIKTPAQQTDNRLLIIAHHLLIDGVSWRILLEDINQALLSATLQQNICFASRTANLYDISQFLIAQGKDEDDLKQWQTLVAVASKPSFFRFATPPEPIKKQLQQHTLTLPCAVTQQLLTTANRPYNTSIQTLLLAAVQWSAVSHYGLDDHLIILEGHGRELLNKQLDSTRTLGWLTAMYPFRLFSNTPNIADLICDMKEQLASLSTKASRYGALRYYHPDEKTRQSLTITTENHLFFNYLGQLDSALQHNGLLADAPESAGSLHSQHNHAYYGLQLTAAIVNEQLSMHVEYDGARIAEADVASFMTHYQASIMTVLEHCIQDDIKRHTVSDFPLLPTMANHQLQHLLAPFTQSAIVDIYPLSALQEGMWFHSQRTGEAAQPSAYYEQTTLLLEGALDIEAFEYAWHQLLDTHSILRTAFVASPVGPVQIVVDKYHVPLQVDLVTDAIMQQQQQSILDEQAYITAIADQEYQQGIDLAAAPCMRLRLLALSDTKMAFIWTYHHLIMDGWSLPVLFSELLQHYQARLAGHGLSLKKDNYSDYIKYLQQQDKTTEQQFWQGYLANIDQATLLVEHIAQRKQGDDINTVSEQTLVLEPELCSQLVEFARQQGLTVNHLLQGAWGYWLSVCCNSDYALFGQTVSGRPSQLTNVEQRVGLYINTQAVLLTTSGEQSVLAYLKSVKQSLLAVSDYAHTPLTQVHNYSNIANGSPLFDALYVFENFPTDPLAEIANMPFKVLANDSKDLTHYPMTLVVGQAEQLSLTLSYQSALFNDPLASHCLAMLQQLLQGFVMAPEQPLSSLAIDLVDHRFTTGIDKVTEFSLSANQVADVSWDIATTLQQRFTQIVASYGESTALKYYNDDNNLPVKTMSYNELDAAANRLANYLLTHTLGSDRALTIGICLSPGCDLIVAILASLKIGAAYVPIAPSLPLKRRQFIAADAELAVLLTCGQDWQGALPSTLNIDLHTCAAALALQPNYSPTVTYTPHDLCYVIYTSGTTGVPKGVMVEQHSVINYVQCLQKNYAITSQDNYLQFASCSFDVFAEEVFCTLLSGATLVMADQQKLLDTQYLAKLSQYSQLTLMSLPTAYWHQLAAAPVTLADQLRIITIGGEQMQAAMLQQWQTYYSDNIILINAYGPTEATISATLIEVTDYTGSEVPIGQPVAGLQLHILDKYLRAVPYYVSGQLYLSGKGLARGYLNDVEKTAAAFIIEPKSGVRLYKTGDKVRCTNTQEVMFLGRLDEQVKIRGYRVELPEIERHLLALPQINACAVVVRKDKSGNEQLVAFVDVGELERASEQLIRALVGVLPEYMVPQNVQFVDSLPCTNNGKIDRKQLSKTAQQLSSHNDFSYSAPITPLHKLLVEQFSQLLNIEQVGINDDFFMLGGHSLLAMRLVSQLSYQMQLTVSIDMLFRHRTVNALAEAIEQLQKSHAADFQPTTLVCLQAGEQGFQPVILVAGAGGLLMIYQALVNQLDQRIPVYGLQPDLIALEPDIINSLSLTAHHYCNALIEQGIDANIHLVGHSFGSFVIHQMAQQLVLRNKAPASLLVIDTPMPNSAVLELQDRQIAALLIANLSEFFQLNLTDDEQQLYCTLADEQQTKWLSKHLAAAGYQFSARQLLTLQCVYKAQLQAKVEIKGELLEVPLMVIKAHDTKESAGQLLADDMGWRVVNPELSAIEITGNHLSILQHQFVAAIVEQIASKYTLY</sequence>
<dbReference type="Gene3D" id="3.30.559.10">
    <property type="entry name" value="Chloramphenicol acetyltransferase-like domain"/>
    <property type="match status" value="4"/>
</dbReference>
<dbReference type="InterPro" id="IPR045851">
    <property type="entry name" value="AMP-bd_C_sf"/>
</dbReference>
<dbReference type="Gene3D" id="3.40.50.980">
    <property type="match status" value="4"/>
</dbReference>
<dbReference type="InterPro" id="IPR036736">
    <property type="entry name" value="ACP-like_sf"/>
</dbReference>
<gene>
    <name evidence="6" type="ORF">ACI2JU_20535</name>
</gene>
<protein>
    <submittedName>
        <fullName evidence="6">Amino acid adenylation domain-containing protein</fullName>
    </submittedName>
</protein>
<dbReference type="Gene3D" id="2.30.38.10">
    <property type="entry name" value="Luciferase, Domain 3"/>
    <property type="match status" value="2"/>
</dbReference>
<dbReference type="InterPro" id="IPR042099">
    <property type="entry name" value="ANL_N_sf"/>
</dbReference>
<accession>A0ABW8L2I6</accession>
<feature type="domain" description="Carrier" evidence="5">
    <location>
        <begin position="3701"/>
        <end position="3776"/>
    </location>
</feature>
<dbReference type="SUPFAM" id="SSF56801">
    <property type="entry name" value="Acetyl-CoA synthetase-like"/>
    <property type="match status" value="3"/>
</dbReference>
<dbReference type="NCBIfam" id="NF003417">
    <property type="entry name" value="PRK04813.1"/>
    <property type="match status" value="3"/>
</dbReference>
<dbReference type="Gene3D" id="3.30.300.30">
    <property type="match status" value="3"/>
</dbReference>
<evidence type="ECO:0000256" key="4">
    <source>
        <dbReference type="ARBA" id="ARBA00022737"/>
    </source>
</evidence>
<dbReference type="InterPro" id="IPR044894">
    <property type="entry name" value="TubC_N_sf"/>
</dbReference>
<dbReference type="InterPro" id="IPR020806">
    <property type="entry name" value="PKS_PP-bd"/>
</dbReference>
<dbReference type="CDD" id="cd19531">
    <property type="entry name" value="LCL_NRPS-like"/>
    <property type="match status" value="2"/>
</dbReference>
<evidence type="ECO:0000256" key="1">
    <source>
        <dbReference type="ARBA" id="ARBA00001957"/>
    </source>
</evidence>
<dbReference type="CDD" id="cd05930">
    <property type="entry name" value="A_NRPS"/>
    <property type="match status" value="2"/>
</dbReference>
<dbReference type="PANTHER" id="PTHR45527:SF14">
    <property type="entry name" value="PLIPASTATIN SYNTHASE SUBUNIT B"/>
    <property type="match status" value="1"/>
</dbReference>
<dbReference type="Proteomes" id="UP001620262">
    <property type="component" value="Unassembled WGS sequence"/>
</dbReference>
<dbReference type="Pfam" id="PF00550">
    <property type="entry name" value="PP-binding"/>
    <property type="match status" value="3"/>
</dbReference>
<evidence type="ECO:0000313" key="7">
    <source>
        <dbReference type="Proteomes" id="UP001620262"/>
    </source>
</evidence>
<dbReference type="InterPro" id="IPR029058">
    <property type="entry name" value="AB_hydrolase_fold"/>
</dbReference>
<dbReference type="Pfam" id="PF00501">
    <property type="entry name" value="AMP-binding"/>
    <property type="match status" value="3"/>
</dbReference>
<dbReference type="EMBL" id="JBJDOT010000040">
    <property type="protein sequence ID" value="MFK3866242.1"/>
    <property type="molecule type" value="Genomic_DNA"/>
</dbReference>
<evidence type="ECO:0000259" key="5">
    <source>
        <dbReference type="PROSITE" id="PS50075"/>
    </source>
</evidence>
<keyword evidence="3" id="KW-0597">Phosphoprotein</keyword>
<keyword evidence="7" id="KW-1185">Reference proteome</keyword>
<keyword evidence="4" id="KW-0677">Repeat</keyword>
<dbReference type="Gene3D" id="3.40.50.12780">
    <property type="entry name" value="N-terminal domain of ligase-like"/>
    <property type="match status" value="1"/>
</dbReference>
<dbReference type="Gene3D" id="1.10.10.1830">
    <property type="entry name" value="Non-ribosomal peptide synthase, adenylation domain"/>
    <property type="match status" value="1"/>
</dbReference>
<proteinExistence type="predicted"/>
<dbReference type="Pfam" id="PF00668">
    <property type="entry name" value="Condensation"/>
    <property type="match status" value="4"/>
</dbReference>
<dbReference type="SUPFAM" id="SSF52777">
    <property type="entry name" value="CoA-dependent acyltransferases"/>
    <property type="match status" value="8"/>
</dbReference>
<dbReference type="InterPro" id="IPR010071">
    <property type="entry name" value="AA_adenyl_dom"/>
</dbReference>
<dbReference type="SUPFAM" id="SSF53474">
    <property type="entry name" value="alpha/beta-Hydrolases"/>
    <property type="match status" value="1"/>
</dbReference>
<dbReference type="InterPro" id="IPR041464">
    <property type="entry name" value="TubC_N"/>
</dbReference>
<evidence type="ECO:0000313" key="6">
    <source>
        <dbReference type="EMBL" id="MFK3866242.1"/>
    </source>
</evidence>
<dbReference type="SUPFAM" id="SSF47336">
    <property type="entry name" value="ACP-like"/>
    <property type="match status" value="3"/>
</dbReference>
<dbReference type="InterPro" id="IPR025110">
    <property type="entry name" value="AMP-bd_C"/>
</dbReference>
<dbReference type="PROSITE" id="PS00012">
    <property type="entry name" value="PHOSPHOPANTETHEINE"/>
    <property type="match status" value="2"/>
</dbReference>
<dbReference type="PROSITE" id="PS00455">
    <property type="entry name" value="AMP_BINDING"/>
    <property type="match status" value="3"/>
</dbReference>
<keyword evidence="2" id="KW-0596">Phosphopantetheine</keyword>
<dbReference type="InterPro" id="IPR001242">
    <property type="entry name" value="Condensation_dom"/>
</dbReference>
<evidence type="ECO:0000256" key="3">
    <source>
        <dbReference type="ARBA" id="ARBA00022553"/>
    </source>
</evidence>
<evidence type="ECO:0000256" key="2">
    <source>
        <dbReference type="ARBA" id="ARBA00022450"/>
    </source>
</evidence>
<dbReference type="SMART" id="SM00823">
    <property type="entry name" value="PKS_PP"/>
    <property type="match status" value="3"/>
</dbReference>
<name>A0ABW8L2I6_9GAMM</name>
<dbReference type="NCBIfam" id="TIGR01720">
    <property type="entry name" value="NRPS-para261"/>
    <property type="match status" value="1"/>
</dbReference>
<comment type="caution">
    <text evidence="6">The sequence shown here is derived from an EMBL/GenBank/DDBJ whole genome shotgun (WGS) entry which is preliminary data.</text>
</comment>
<dbReference type="Pfam" id="PF18563">
    <property type="entry name" value="TubC_N"/>
    <property type="match status" value="1"/>
</dbReference>
<comment type="cofactor">
    <cofactor evidence="1">
        <name>pantetheine 4'-phosphate</name>
        <dbReference type="ChEBI" id="CHEBI:47942"/>
    </cofactor>
</comment>
<dbReference type="Gene3D" id="3.40.50.1820">
    <property type="entry name" value="alpha/beta hydrolase"/>
    <property type="match status" value="1"/>
</dbReference>